<evidence type="ECO:0000256" key="1">
    <source>
        <dbReference type="SAM" id="MobiDB-lite"/>
    </source>
</evidence>
<name>A0A841Q9V0_9PROT</name>
<keyword evidence="4" id="KW-1185">Reference proteome</keyword>
<feature type="compositionally biased region" description="Polar residues" evidence="1">
    <location>
        <begin position="237"/>
        <end position="246"/>
    </location>
</feature>
<dbReference type="EMBL" id="JACHIE010000001">
    <property type="protein sequence ID" value="MBB6455469.1"/>
    <property type="molecule type" value="Genomic_DNA"/>
</dbReference>
<organism evidence="3 4">
    <name type="scientific">Acetobacter lovaniensis</name>
    <dbReference type="NCBI Taxonomy" id="104100"/>
    <lineage>
        <taxon>Bacteria</taxon>
        <taxon>Pseudomonadati</taxon>
        <taxon>Pseudomonadota</taxon>
        <taxon>Alphaproteobacteria</taxon>
        <taxon>Acetobacterales</taxon>
        <taxon>Acetobacteraceae</taxon>
        <taxon>Acetobacter</taxon>
    </lineage>
</organism>
<feature type="transmembrane region" description="Helical" evidence="2">
    <location>
        <begin position="14"/>
        <end position="33"/>
    </location>
</feature>
<keyword evidence="2" id="KW-0812">Transmembrane</keyword>
<feature type="transmembrane region" description="Helical" evidence="2">
    <location>
        <begin position="498"/>
        <end position="518"/>
    </location>
</feature>
<proteinExistence type="predicted"/>
<evidence type="ECO:0000256" key="2">
    <source>
        <dbReference type="SAM" id="Phobius"/>
    </source>
</evidence>
<feature type="transmembrane region" description="Helical" evidence="2">
    <location>
        <begin position="471"/>
        <end position="492"/>
    </location>
</feature>
<protein>
    <submittedName>
        <fullName evidence="3">Putative iron-regulated membrane protein</fullName>
    </submittedName>
</protein>
<feature type="transmembrane region" description="Helical" evidence="2">
    <location>
        <begin position="152"/>
        <end position="176"/>
    </location>
</feature>
<gene>
    <name evidence="3" type="ORF">HNR55_000030</name>
</gene>
<dbReference type="PANTHER" id="PTHR34219">
    <property type="entry name" value="IRON-REGULATED INNER MEMBRANE PROTEIN-RELATED"/>
    <property type="match status" value="1"/>
</dbReference>
<dbReference type="AlphaFoldDB" id="A0A841Q9V0"/>
<feature type="transmembrane region" description="Helical" evidence="2">
    <location>
        <begin position="196"/>
        <end position="220"/>
    </location>
</feature>
<keyword evidence="2" id="KW-0472">Membrane</keyword>
<feature type="transmembrane region" description="Helical" evidence="2">
    <location>
        <begin position="409"/>
        <end position="436"/>
    </location>
</feature>
<evidence type="ECO:0000313" key="4">
    <source>
        <dbReference type="Proteomes" id="UP000578000"/>
    </source>
</evidence>
<feature type="region of interest" description="Disordered" evidence="1">
    <location>
        <begin position="237"/>
        <end position="257"/>
    </location>
</feature>
<sequence length="527" mass="57207">MKIRPDIVQVYREVHSWVGILCSLFLFVAFYAGSISMFEQPLQVWLTPVPSLPKPVELADTPQLLQKAFSQYPDASTHYIIVVNPDNARPARLMWPQDPTHRGHGPQDYVLGALSPNGDLRTLVSRPSGIPFFIDQLHEQIGLPLPHAAARYTMGCVAAGYFLALVSGVIAFLPALKKMLFALRLGTATRKVWLDLHNLVGFFSLPFHFIMAITAVVFAFHGPISALQGKLFQQGQRTEHGLTQQHDPAESRSKNNAPHNVVSLEGLMPPQAVLGELQRQAPGFVVDTLEYTTQFNKGKSRTMLRVTGHDERYPTLGVSNGFAAVDPASGKVLSADYLPGHQSAGFAALTAFIALHFGSYGGLPVRWGYYCLGLGGAFLFYTGCRLWIIARQKREQHAGKSSKQTRATWLLSCLTTGCLTGCITGIAILFICAPFLPLGGTYAQASFLYYAVFLFCMGLAFILSESQREPLLLRVAGCANIAIAPVMLAAMAGGRATIPSLGVGMVALVLGSFLLHAARGSTCRLSA</sequence>
<feature type="transmembrane region" description="Helical" evidence="2">
    <location>
        <begin position="367"/>
        <end position="388"/>
    </location>
</feature>
<feature type="transmembrane region" description="Helical" evidence="2">
    <location>
        <begin position="442"/>
        <end position="464"/>
    </location>
</feature>
<accession>A0A841Q9V0</accession>
<dbReference type="RefSeq" id="WP_166109724.1">
    <property type="nucleotide sequence ID" value="NZ_BAABDB010000006.1"/>
</dbReference>
<keyword evidence="2" id="KW-1133">Transmembrane helix</keyword>
<dbReference type="InterPro" id="IPR005625">
    <property type="entry name" value="PepSY-ass_TM"/>
</dbReference>
<dbReference type="Proteomes" id="UP000578000">
    <property type="component" value="Unassembled WGS sequence"/>
</dbReference>
<dbReference type="Pfam" id="PF03929">
    <property type="entry name" value="PepSY_TM"/>
    <property type="match status" value="1"/>
</dbReference>
<dbReference type="PANTHER" id="PTHR34219:SF9">
    <property type="entry name" value="IRON-REGULATED INNER MEMBRANE PROTEIN"/>
    <property type="match status" value="1"/>
</dbReference>
<comment type="caution">
    <text evidence="3">The sequence shown here is derived from an EMBL/GenBank/DDBJ whole genome shotgun (WGS) entry which is preliminary data.</text>
</comment>
<evidence type="ECO:0000313" key="3">
    <source>
        <dbReference type="EMBL" id="MBB6455469.1"/>
    </source>
</evidence>
<reference evidence="3 4" key="1">
    <citation type="submission" date="2020-08" db="EMBL/GenBank/DDBJ databases">
        <title>Genomic Encyclopedia of Type Strains, Phase IV (KMG-IV): sequencing the most valuable type-strain genomes for metagenomic binning, comparative biology and taxonomic classification.</title>
        <authorList>
            <person name="Goeker M."/>
        </authorList>
    </citation>
    <scope>NUCLEOTIDE SEQUENCE [LARGE SCALE GENOMIC DNA]</scope>
    <source>
        <strain evidence="3 4">DSM 4491</strain>
    </source>
</reference>